<gene>
    <name evidence="1" type="ORF">N0V89_009110</name>
</gene>
<name>A0A9W8XJ01_9PLEO</name>
<organism evidence="1 2">
    <name type="scientific">Didymosphaeria variabile</name>
    <dbReference type="NCBI Taxonomy" id="1932322"/>
    <lineage>
        <taxon>Eukaryota</taxon>
        <taxon>Fungi</taxon>
        <taxon>Dikarya</taxon>
        <taxon>Ascomycota</taxon>
        <taxon>Pezizomycotina</taxon>
        <taxon>Dothideomycetes</taxon>
        <taxon>Pleosporomycetidae</taxon>
        <taxon>Pleosporales</taxon>
        <taxon>Massarineae</taxon>
        <taxon>Didymosphaeriaceae</taxon>
        <taxon>Didymosphaeria</taxon>
    </lineage>
</organism>
<dbReference type="EMBL" id="JAPEUX010000006">
    <property type="protein sequence ID" value="KAJ4350489.1"/>
    <property type="molecule type" value="Genomic_DNA"/>
</dbReference>
<evidence type="ECO:0000313" key="1">
    <source>
        <dbReference type="EMBL" id="KAJ4350489.1"/>
    </source>
</evidence>
<dbReference type="OrthoDB" id="3556572at2759"/>
<protein>
    <submittedName>
        <fullName evidence="1">Uncharacterized protein</fullName>
    </submittedName>
</protein>
<reference evidence="1" key="1">
    <citation type="submission" date="2022-10" db="EMBL/GenBank/DDBJ databases">
        <title>Tapping the CABI collections for fungal endophytes: first genome assemblies for Collariella, Neodidymelliopsis, Ascochyta clinopodiicola, Didymella pomorum, Didymosphaeria variabile, Neocosmospora piperis and Neocucurbitaria cava.</title>
        <authorList>
            <person name="Hill R."/>
        </authorList>
    </citation>
    <scope>NUCLEOTIDE SEQUENCE</scope>
    <source>
        <strain evidence="1">IMI 356815</strain>
    </source>
</reference>
<dbReference type="RefSeq" id="XP_056069419.1">
    <property type="nucleotide sequence ID" value="XM_056217863.1"/>
</dbReference>
<evidence type="ECO:0000313" key="2">
    <source>
        <dbReference type="Proteomes" id="UP001140513"/>
    </source>
</evidence>
<sequence length="509" mass="58983">MSQALLGRLQDPSDALADHIREVQLGPFADEGYFLTEALRYDAGDGTTVPYSTWLKILQRILYVQEDKGTEVIPLGLAPRSLSYIQHLVQDPESITSENDLSAIVMHDEGYISPLLERALKNLANLRSLTWRSHLPFPRDALRALKQMLPSAKINIVFPWELRSMPIDRTLLASPQIYSVDIYVHRSSPFIPQDAYSEYRTLKDCLVRGNSVKRLSIHEYKNFDVPRQFRSQEAPQNGGSALINWTRVTRGPLNFDWQDGDHFPSLESLKLPEDEYHLPAKHCDMWTRCMDWSHLLRLDVSESAPQHLLKVLTGRVPQLEHLRFGQWLPICNDASWKWGKRLDIKRFLNSITALKELTFCCWDCSDYLSLFQAQRLSLRRVKIENNKSFDSKEERELALRLLETFPRLTDAEFKIQSPALKGSWALTQALTPQQKLKSMLKGRPTLPPPLPWSGRGIPWVRTVKLVLTFLVWILRAMLTQMITFRTTHWRDQYERVYYPSEDGIDLRGM</sequence>
<keyword evidence="2" id="KW-1185">Reference proteome</keyword>
<dbReference type="Proteomes" id="UP001140513">
    <property type="component" value="Unassembled WGS sequence"/>
</dbReference>
<accession>A0A9W8XJ01</accession>
<dbReference type="AlphaFoldDB" id="A0A9W8XJ01"/>
<dbReference type="GeneID" id="80912640"/>
<proteinExistence type="predicted"/>
<comment type="caution">
    <text evidence="1">The sequence shown here is derived from an EMBL/GenBank/DDBJ whole genome shotgun (WGS) entry which is preliminary data.</text>
</comment>